<dbReference type="AlphaFoldDB" id="A0A5B0X1S9"/>
<organism evidence="2 3">
    <name type="scientific">Pseudohalioglobus sediminis</name>
    <dbReference type="NCBI Taxonomy" id="2606449"/>
    <lineage>
        <taxon>Bacteria</taxon>
        <taxon>Pseudomonadati</taxon>
        <taxon>Pseudomonadota</taxon>
        <taxon>Gammaproteobacteria</taxon>
        <taxon>Cellvibrionales</taxon>
        <taxon>Halieaceae</taxon>
        <taxon>Pseudohalioglobus</taxon>
    </lineage>
</organism>
<dbReference type="Gene3D" id="2.40.160.20">
    <property type="match status" value="1"/>
</dbReference>
<comment type="similarity">
    <text evidence="1">Belongs to the UPF0311 family.</text>
</comment>
<keyword evidence="3" id="KW-1185">Reference proteome</keyword>
<dbReference type="RefSeq" id="WP_149610289.1">
    <property type="nucleotide sequence ID" value="NZ_VTUX01000002.1"/>
</dbReference>
<proteinExistence type="inferred from homology"/>
<dbReference type="PANTHER" id="PTHR37315">
    <property type="entry name" value="UPF0311 PROTEIN BLR7842"/>
    <property type="match status" value="1"/>
</dbReference>
<evidence type="ECO:0000313" key="2">
    <source>
        <dbReference type="EMBL" id="KAA1193182.1"/>
    </source>
</evidence>
<accession>A0A5B0X1S9</accession>
<evidence type="ECO:0000313" key="3">
    <source>
        <dbReference type="Proteomes" id="UP000323708"/>
    </source>
</evidence>
<dbReference type="EMBL" id="VTUX01000002">
    <property type="protein sequence ID" value="KAA1193182.1"/>
    <property type="molecule type" value="Genomic_DNA"/>
</dbReference>
<name>A0A5B0X1S9_9GAMM</name>
<comment type="caution">
    <text evidence="2">The sequence shown here is derived from an EMBL/GenBank/DDBJ whole genome shotgun (WGS) entry which is preliminary data.</text>
</comment>
<dbReference type="InterPro" id="IPR020915">
    <property type="entry name" value="UPF0311"/>
</dbReference>
<gene>
    <name evidence="2" type="ORF">F0M18_04890</name>
</gene>
<dbReference type="HAMAP" id="MF_00775">
    <property type="entry name" value="UPF0311"/>
    <property type="match status" value="1"/>
</dbReference>
<dbReference type="Proteomes" id="UP000323708">
    <property type="component" value="Unassembled WGS sequence"/>
</dbReference>
<protein>
    <recommendedName>
        <fullName evidence="1">UPF0311 protein F0M18_04890</fullName>
    </recommendedName>
</protein>
<reference evidence="2 3" key="1">
    <citation type="submission" date="2019-09" db="EMBL/GenBank/DDBJ databases">
        <authorList>
            <person name="Chen X.-Y."/>
        </authorList>
    </citation>
    <scope>NUCLEOTIDE SEQUENCE [LARGE SCALE GENOMIC DNA]</scope>
    <source>
        <strain evidence="2 3">NY5</strain>
    </source>
</reference>
<sequence length="149" mass="16539">MRLTEEFSLEIKLHEPLPVGAGPSGTRVVYTVASGEVSGERLRGRVLAGGEWALIGPDGFLRVDVRLQLETHDGAHIYMQYTGLMEMNEAVHGALASGSGTEFGEQYFYTNPRLETGDERYSWVNTTFFVGEGRLLPDSGVAYRVWRPQ</sequence>
<evidence type="ECO:0000256" key="1">
    <source>
        <dbReference type="HAMAP-Rule" id="MF_00775"/>
    </source>
</evidence>
<dbReference type="PANTHER" id="PTHR37315:SF1">
    <property type="entry name" value="UPF0311 PROTEIN BLR7842"/>
    <property type="match status" value="1"/>
</dbReference>
<dbReference type="Pfam" id="PF11578">
    <property type="entry name" value="DUF3237"/>
    <property type="match status" value="1"/>
</dbReference>